<dbReference type="Pfam" id="PF00550">
    <property type="entry name" value="PP-binding"/>
    <property type="match status" value="1"/>
</dbReference>
<evidence type="ECO:0000256" key="1">
    <source>
        <dbReference type="ARBA" id="ARBA00022450"/>
    </source>
</evidence>
<dbReference type="InterPro" id="IPR042099">
    <property type="entry name" value="ANL_N_sf"/>
</dbReference>
<dbReference type="GO" id="GO:0043041">
    <property type="term" value="P:amino acid activation for nonribosomal peptide biosynthetic process"/>
    <property type="evidence" value="ECO:0007669"/>
    <property type="project" value="TreeGrafter"/>
</dbReference>
<dbReference type="Gene3D" id="3.30.300.30">
    <property type="match status" value="1"/>
</dbReference>
<feature type="region of interest" description="Disordered" evidence="5">
    <location>
        <begin position="1606"/>
        <end position="1638"/>
    </location>
</feature>
<dbReference type="Gene3D" id="3.30.559.10">
    <property type="entry name" value="Chloramphenicol acetyltransferase-like domain"/>
    <property type="match status" value="1"/>
</dbReference>
<dbReference type="InterPro" id="IPR045851">
    <property type="entry name" value="AMP-bd_C_sf"/>
</dbReference>
<dbReference type="SUPFAM" id="SSF52777">
    <property type="entry name" value="CoA-dependent acyltransferases"/>
    <property type="match status" value="2"/>
</dbReference>
<feature type="domain" description="AMP-dependent synthetase/ligase" evidence="6">
    <location>
        <begin position="437"/>
        <end position="807"/>
    </location>
</feature>
<gene>
    <name evidence="9" type="ORF">PGTUg99_018347</name>
</gene>
<dbReference type="GO" id="GO:0044550">
    <property type="term" value="P:secondary metabolite biosynthetic process"/>
    <property type="evidence" value="ECO:0007669"/>
    <property type="project" value="TreeGrafter"/>
</dbReference>
<name>A0A5B0RDF9_PUCGR</name>
<evidence type="ECO:0000259" key="6">
    <source>
        <dbReference type="Pfam" id="PF00501"/>
    </source>
</evidence>
<dbReference type="GO" id="GO:0031177">
    <property type="term" value="F:phosphopantetheine binding"/>
    <property type="evidence" value="ECO:0007669"/>
    <property type="project" value="TreeGrafter"/>
</dbReference>
<evidence type="ECO:0008006" key="11">
    <source>
        <dbReference type="Google" id="ProtNLM"/>
    </source>
</evidence>
<dbReference type="PANTHER" id="PTHR45527:SF1">
    <property type="entry name" value="FATTY ACID SYNTHASE"/>
    <property type="match status" value="1"/>
</dbReference>
<dbReference type="GO" id="GO:0005737">
    <property type="term" value="C:cytoplasm"/>
    <property type="evidence" value="ECO:0007669"/>
    <property type="project" value="TreeGrafter"/>
</dbReference>
<dbReference type="InterPro" id="IPR009081">
    <property type="entry name" value="PP-bd_ACP"/>
</dbReference>
<dbReference type="Gene3D" id="3.40.50.12780">
    <property type="entry name" value="N-terminal domain of ligase-like"/>
    <property type="match status" value="1"/>
</dbReference>
<evidence type="ECO:0000259" key="8">
    <source>
        <dbReference type="Pfam" id="PF00668"/>
    </source>
</evidence>
<dbReference type="InterPro" id="IPR001242">
    <property type="entry name" value="Condensation_dom"/>
</dbReference>
<keyword evidence="2" id="KW-0597">Phosphoprotein</keyword>
<evidence type="ECO:0000313" key="10">
    <source>
        <dbReference type="Proteomes" id="UP000325313"/>
    </source>
</evidence>
<evidence type="ECO:0000256" key="5">
    <source>
        <dbReference type="SAM" id="MobiDB-lite"/>
    </source>
</evidence>
<keyword evidence="3" id="KW-0436">Ligase</keyword>
<evidence type="ECO:0000256" key="2">
    <source>
        <dbReference type="ARBA" id="ARBA00022553"/>
    </source>
</evidence>
<keyword evidence="1" id="KW-0596">Phosphopantetheine</keyword>
<keyword evidence="4" id="KW-0511">Multifunctional enzyme</keyword>
<feature type="compositionally biased region" description="Polar residues" evidence="5">
    <location>
        <begin position="1607"/>
        <end position="1630"/>
    </location>
</feature>
<dbReference type="PANTHER" id="PTHR45527">
    <property type="entry name" value="NONRIBOSOMAL PEPTIDE SYNTHETASE"/>
    <property type="match status" value="1"/>
</dbReference>
<dbReference type="Gene3D" id="1.10.1200.10">
    <property type="entry name" value="ACP-like"/>
    <property type="match status" value="2"/>
</dbReference>
<dbReference type="Pfam" id="PF00668">
    <property type="entry name" value="Condensation"/>
    <property type="match status" value="1"/>
</dbReference>
<dbReference type="Pfam" id="PF00501">
    <property type="entry name" value="AMP-binding"/>
    <property type="match status" value="1"/>
</dbReference>
<dbReference type="InterPro" id="IPR000873">
    <property type="entry name" value="AMP-dep_synth/lig_dom"/>
</dbReference>
<dbReference type="PROSITE" id="PS00012">
    <property type="entry name" value="PHOSPHOPANTETHEINE"/>
    <property type="match status" value="1"/>
</dbReference>
<dbReference type="SUPFAM" id="SSF47336">
    <property type="entry name" value="ACP-like"/>
    <property type="match status" value="2"/>
</dbReference>
<dbReference type="FunFam" id="3.40.50.12780:FF:000166">
    <property type="entry name" value="Chromosome 19, whole genome shotgun sequence"/>
    <property type="match status" value="1"/>
</dbReference>
<dbReference type="GO" id="GO:0016874">
    <property type="term" value="F:ligase activity"/>
    <property type="evidence" value="ECO:0007669"/>
    <property type="project" value="UniProtKB-KW"/>
</dbReference>
<accession>A0A5B0RDF9</accession>
<organism evidence="9 10">
    <name type="scientific">Puccinia graminis f. sp. tritici</name>
    <dbReference type="NCBI Taxonomy" id="56615"/>
    <lineage>
        <taxon>Eukaryota</taxon>
        <taxon>Fungi</taxon>
        <taxon>Dikarya</taxon>
        <taxon>Basidiomycota</taxon>
        <taxon>Pucciniomycotina</taxon>
        <taxon>Pucciniomycetes</taxon>
        <taxon>Pucciniales</taxon>
        <taxon>Pucciniaceae</taxon>
        <taxon>Puccinia</taxon>
    </lineage>
</organism>
<dbReference type="InterPro" id="IPR036736">
    <property type="entry name" value="ACP-like_sf"/>
</dbReference>
<dbReference type="PROSITE" id="PS00455">
    <property type="entry name" value="AMP_BINDING"/>
    <property type="match status" value="1"/>
</dbReference>
<dbReference type="Gene3D" id="3.30.559.30">
    <property type="entry name" value="Nonribosomal peptide synthetase, condensation domain"/>
    <property type="match status" value="1"/>
</dbReference>
<proteinExistence type="predicted"/>
<evidence type="ECO:0000313" key="9">
    <source>
        <dbReference type="EMBL" id="KAA1123780.1"/>
    </source>
</evidence>
<dbReference type="InterPro" id="IPR020845">
    <property type="entry name" value="AMP-binding_CS"/>
</dbReference>
<reference evidence="9 10" key="1">
    <citation type="submission" date="2019-05" db="EMBL/GenBank/DDBJ databases">
        <title>Emergence of the Ug99 lineage of the wheat stem rust pathogen through somatic hybridization.</title>
        <authorList>
            <person name="Li F."/>
            <person name="Upadhyaya N.M."/>
            <person name="Sperschneider J."/>
            <person name="Matny O."/>
            <person name="Nguyen-Phuc H."/>
            <person name="Mago R."/>
            <person name="Raley C."/>
            <person name="Miller M.E."/>
            <person name="Silverstein K.A.T."/>
            <person name="Henningsen E."/>
            <person name="Hirsch C.D."/>
            <person name="Visser B."/>
            <person name="Pretorius Z.A."/>
            <person name="Steffenson B.J."/>
            <person name="Schwessinger B."/>
            <person name="Dodds P.N."/>
            <person name="Figueroa M."/>
        </authorList>
    </citation>
    <scope>NUCLEOTIDE SEQUENCE [LARGE SCALE GENOMIC DNA]</scope>
    <source>
        <strain evidence="9 10">Ug99</strain>
    </source>
</reference>
<evidence type="ECO:0000256" key="3">
    <source>
        <dbReference type="ARBA" id="ARBA00022598"/>
    </source>
</evidence>
<feature type="domain" description="Carrier" evidence="7">
    <location>
        <begin position="1686"/>
        <end position="1731"/>
    </location>
</feature>
<comment type="caution">
    <text evidence="9">The sequence shown here is derived from an EMBL/GenBank/DDBJ whole genome shotgun (WGS) entry which is preliminary data.</text>
</comment>
<evidence type="ECO:0000256" key="4">
    <source>
        <dbReference type="ARBA" id="ARBA00023268"/>
    </source>
</evidence>
<dbReference type="SUPFAM" id="SSF56801">
    <property type="entry name" value="Acetyl-CoA synthetase-like"/>
    <property type="match status" value="1"/>
</dbReference>
<dbReference type="InterPro" id="IPR006162">
    <property type="entry name" value="Ppantetheine_attach_site"/>
</dbReference>
<sequence length="1802" mass="202054">MGACSIGRAQADTQSLDPEKRCSLLSLPSTAEFLTKRITTPCCTGNASFCTGMSPNRLSALELLRFHQPLLRGSLGTAGDEEYMDHAEPDEPDGQVEKGYAIQSIRFQYSKPNEVAETESIITFKAIVVLSSLASLKFHQLSIGGSGSNSTGLGPGCQALSVGTIDQGTCLINISLTLQQLDTQPIETLIKLITSQLTRKQEQTNGSKSLPEAGLVIDFSKPEDDRGVTQSEDEGPSWRARSQWVLQIMDDAHFKLTSHPGPAGKIHPNLASWFLLHTVHYLDQISKLLSTQDDDTQNMEAHGTRLCSLPSKISEQEKQLILKLSRPALTAHQINSSRPPFVQHFLGSKSLVELVLRSAQINETLVALHWFERAKLAHPSVVVAHGSPGHEDGPFEIKLNFKQFAHYSYILSEHLLKFIREIQDKKPTNFLRNENPTICLLMNKNPWLVLIMFAVSLTGSSYLNLELSTPKNRVKSILAGNLKICLLLTFESYDHNQLDFNPKNNLPEQLEFEDIVDLSSYCLDLQARFELSGERPGQAGAEQDQSRVVTKAKRPLEILELYESRMREMEERYLLPTGRNQTAYIVYTSGTTGQPKPIKISNSNLLQFLFNYSLRFQRKNDGRTRVLQFASYSFDVSVMSIWDTLAHGATICMTTVEDLKSDLIGTMIDLRCTTVDLTPTVLHVLLEDELFRSTQNLSPERVAEKWTGRGFYLNHLNTGAEPVSADLRRQFLARGVSVCVDYGPSETTVGVISSLTLEDRPGLPLDDIGRPTGLNEIYILEPHLAELVRLGGVGEICVGGAQVAGGYTDSALSLGKFVELKLDGPVEPVRLYRTGDLGKFLPTGSEGYGSICCLGRIDSQVKLSGVRIELGEVEQRLNQLANRVPSLYGHRLRVVISKWDGNNTRTAGLVCFIELNPQLCKLLRHDKGLFLGTPPPVDPELKILSLSEDGQWFDGLVGEIKEAVRDDLSSHMIPRYWIAVSRIPINYAGKVDRRALTGLLEEHFCSGLQEPSRAAGYNGVGEMGRLEQMACEAWSVGLGRSGPASRFKETDNFIKLGGDSIGMMRAVGRVRKSGIGIEFSTLARAADFSAFLRILQEHEQESSRSEQNMIKASTRSYAPFDLLTGSEKEAVFDHLGQVHSITKEEIEDCYPTSPPQTGIISASLEDDYHKDDVEKVGIYFAQAVYVIHPSFSSESVARNMLQLVSNHPALRTIFVWPDCLPDIFQIVLNYSSPRIAKNIEIVRIEKEEDYRSKLDTYLREDRDRRKFKWGRLSGSMRIFECKDSKQRRMVWSLHHALSDGWTLEILMKELGELCRQEASPSEAILAVSPSRRTRYSAFVDAWRIKRAEVHQRETHQFWKVYLEGVQRNPTGSACTTTQHKSARWLGRKKLEELKSIHGITPAIAIRLSIAIGLFNAGLNGPDVVFGLVRSGREVEMDEGRLAEDVVGCCVSVLPIRTKLWDGQLRQMSLLEALEHERQTESEIGKHQMISVGELGRLIVGHGEWLDTLVTIQSWDSAHPEGPIKQPPELIRMPTRYKLSIEVSLEEDRDAITIDLFYDNRSFMNRNVLHEACDPADSMADRLLVHLVSSFNHLSDSNHHHQPIHSILNPSLSTESPISTRSRSVCPTSTLIPDDHQTQTTKHAEILPPVLQRNSRKLSDQRPLQLLIDENRMANRQCHLDTLKMAKMKEIWTDILGLQDSDPFRLDRSFEHLGGDSIGMMRLMRRIKEEFYPEPEDPTRQNGTSYIDGCGVDCCTQDGDQKRRDNNKLHLGHPASTNPQVKIRTLFQEIKNGITFIDLVRLI</sequence>
<evidence type="ECO:0000259" key="7">
    <source>
        <dbReference type="Pfam" id="PF00550"/>
    </source>
</evidence>
<feature type="domain" description="Condensation" evidence="8">
    <location>
        <begin position="1148"/>
        <end position="1565"/>
    </location>
</feature>
<dbReference type="Proteomes" id="UP000325313">
    <property type="component" value="Unassembled WGS sequence"/>
</dbReference>
<protein>
    <recommendedName>
        <fullName evidence="11">Nonribosomal Peptide Synthase (NRPS)</fullName>
    </recommendedName>
</protein>
<dbReference type="InterPro" id="IPR023213">
    <property type="entry name" value="CAT-like_dom_sf"/>
</dbReference>
<dbReference type="EMBL" id="VDEP01000206">
    <property type="protein sequence ID" value="KAA1123780.1"/>
    <property type="molecule type" value="Genomic_DNA"/>
</dbReference>